<dbReference type="PANTHER" id="PTHR31528:SF1">
    <property type="entry name" value="4-AMINO-5-HYDROXYMETHYL-2-METHYLPYRIMIDINE PHOSPHATE SYNTHASE THI11-RELATED"/>
    <property type="match status" value="1"/>
</dbReference>
<comment type="caution">
    <text evidence="14">The sequence shown here is derived from an EMBL/GenBank/DDBJ whole genome shotgun (WGS) entry which is preliminary data.</text>
</comment>
<accession>A0A916ZLS9</accession>
<feature type="signal peptide" evidence="12">
    <location>
        <begin position="1"/>
        <end position="29"/>
    </location>
</feature>
<organism evidence="14 15">
    <name type="scientific">Aureimonas endophytica</name>
    <dbReference type="NCBI Taxonomy" id="2027858"/>
    <lineage>
        <taxon>Bacteria</taxon>
        <taxon>Pseudomonadati</taxon>
        <taxon>Pseudomonadota</taxon>
        <taxon>Alphaproteobacteria</taxon>
        <taxon>Hyphomicrobiales</taxon>
        <taxon>Aurantimonadaceae</taxon>
        <taxon>Aureimonas</taxon>
    </lineage>
</organism>
<keyword evidence="7" id="KW-0663">Pyridoxal phosphate</keyword>
<evidence type="ECO:0000256" key="2">
    <source>
        <dbReference type="ARBA" id="ARBA00004948"/>
    </source>
</evidence>
<evidence type="ECO:0000313" key="14">
    <source>
        <dbReference type="EMBL" id="GGE03737.1"/>
    </source>
</evidence>
<comment type="subunit">
    <text evidence="4">Homodimer.</text>
</comment>
<name>A0A916ZLS9_9HYPH</name>
<comment type="function">
    <text evidence="1">Responsible for the formation of the pyrimidine heterocycle in the thiamine biosynthesis pathway. Catalyzes the formation of hydroxymethylpyrimidine phosphate (HMP-P) from histidine and pyridoxal phosphate (PLP). The protein uses PLP and the active site histidine to form HMP-P, generating an inactive enzyme. The enzyme can only undergo a single turnover, which suggests it is a suicide enzyme.</text>
</comment>
<comment type="similarity">
    <text evidence="3">Belongs to the NMT1/THI5 family.</text>
</comment>
<keyword evidence="12" id="KW-0732">Signal</keyword>
<evidence type="ECO:0000256" key="8">
    <source>
        <dbReference type="ARBA" id="ARBA00022977"/>
    </source>
</evidence>
<dbReference type="GO" id="GO:0046872">
    <property type="term" value="F:metal ion binding"/>
    <property type="evidence" value="ECO:0007669"/>
    <property type="project" value="UniProtKB-KW"/>
</dbReference>
<dbReference type="PANTHER" id="PTHR31528">
    <property type="entry name" value="4-AMINO-5-HYDROXYMETHYL-2-METHYLPYRIMIDINE PHOSPHATE SYNTHASE THI11-RELATED"/>
    <property type="match status" value="1"/>
</dbReference>
<dbReference type="EMBL" id="BMIQ01000003">
    <property type="protein sequence ID" value="GGE03737.1"/>
    <property type="molecule type" value="Genomic_DNA"/>
</dbReference>
<proteinExistence type="inferred from homology"/>
<evidence type="ECO:0000256" key="5">
    <source>
        <dbReference type="ARBA" id="ARBA00022679"/>
    </source>
</evidence>
<protein>
    <recommendedName>
        <fullName evidence="10">Thiamine pyrimidine synthase</fullName>
    </recommendedName>
</protein>
<keyword evidence="9" id="KW-0408">Iron</keyword>
<feature type="chain" id="PRO_5037642257" description="Thiamine pyrimidine synthase" evidence="12">
    <location>
        <begin position="30"/>
        <end position="337"/>
    </location>
</feature>
<feature type="domain" description="SsuA/THI5-like" evidence="13">
    <location>
        <begin position="43"/>
        <end position="254"/>
    </location>
</feature>
<dbReference type="InterPro" id="IPR015168">
    <property type="entry name" value="SsuA/THI5"/>
</dbReference>
<keyword evidence="8" id="KW-0784">Thiamine biosynthesis</keyword>
<dbReference type="GO" id="GO:0016740">
    <property type="term" value="F:transferase activity"/>
    <property type="evidence" value="ECO:0007669"/>
    <property type="project" value="UniProtKB-KW"/>
</dbReference>
<evidence type="ECO:0000256" key="1">
    <source>
        <dbReference type="ARBA" id="ARBA00003469"/>
    </source>
</evidence>
<reference evidence="14" key="1">
    <citation type="journal article" date="2014" name="Int. J. Syst. Evol. Microbiol.">
        <title>Complete genome sequence of Corynebacterium casei LMG S-19264T (=DSM 44701T), isolated from a smear-ripened cheese.</title>
        <authorList>
            <consortium name="US DOE Joint Genome Institute (JGI-PGF)"/>
            <person name="Walter F."/>
            <person name="Albersmeier A."/>
            <person name="Kalinowski J."/>
            <person name="Ruckert C."/>
        </authorList>
    </citation>
    <scope>NUCLEOTIDE SEQUENCE</scope>
    <source>
        <strain evidence="14">CGMCC 1.15367</strain>
    </source>
</reference>
<keyword evidence="5" id="KW-0808">Transferase</keyword>
<evidence type="ECO:0000256" key="7">
    <source>
        <dbReference type="ARBA" id="ARBA00022898"/>
    </source>
</evidence>
<evidence type="ECO:0000256" key="11">
    <source>
        <dbReference type="ARBA" id="ARBA00048179"/>
    </source>
</evidence>
<keyword evidence="15" id="KW-1185">Reference proteome</keyword>
<dbReference type="InterPro" id="IPR027939">
    <property type="entry name" value="NMT1/THI5"/>
</dbReference>
<dbReference type="SUPFAM" id="SSF53850">
    <property type="entry name" value="Periplasmic binding protein-like II"/>
    <property type="match status" value="1"/>
</dbReference>
<evidence type="ECO:0000259" key="13">
    <source>
        <dbReference type="Pfam" id="PF09084"/>
    </source>
</evidence>
<dbReference type="Proteomes" id="UP000644699">
    <property type="component" value="Unassembled WGS sequence"/>
</dbReference>
<keyword evidence="6" id="KW-0479">Metal-binding</keyword>
<dbReference type="AlphaFoldDB" id="A0A916ZLS9"/>
<dbReference type="Gene3D" id="3.40.190.10">
    <property type="entry name" value="Periplasmic binding protein-like II"/>
    <property type="match status" value="2"/>
</dbReference>
<evidence type="ECO:0000256" key="3">
    <source>
        <dbReference type="ARBA" id="ARBA00009406"/>
    </source>
</evidence>
<dbReference type="Pfam" id="PF09084">
    <property type="entry name" value="NMT1"/>
    <property type="match status" value="1"/>
</dbReference>
<evidence type="ECO:0000256" key="10">
    <source>
        <dbReference type="ARBA" id="ARBA00033171"/>
    </source>
</evidence>
<evidence type="ECO:0000256" key="4">
    <source>
        <dbReference type="ARBA" id="ARBA00011738"/>
    </source>
</evidence>
<evidence type="ECO:0000256" key="12">
    <source>
        <dbReference type="SAM" id="SignalP"/>
    </source>
</evidence>
<gene>
    <name evidence="14" type="ORF">GCM10011390_23380</name>
</gene>
<reference evidence="14" key="2">
    <citation type="submission" date="2020-09" db="EMBL/GenBank/DDBJ databases">
        <authorList>
            <person name="Sun Q."/>
            <person name="Zhou Y."/>
        </authorList>
    </citation>
    <scope>NUCLEOTIDE SEQUENCE</scope>
    <source>
        <strain evidence="14">CGMCC 1.15367</strain>
    </source>
</reference>
<evidence type="ECO:0000256" key="6">
    <source>
        <dbReference type="ARBA" id="ARBA00022723"/>
    </source>
</evidence>
<dbReference type="RefSeq" id="WP_188908610.1">
    <property type="nucleotide sequence ID" value="NZ_BMIQ01000003.1"/>
</dbReference>
<evidence type="ECO:0000256" key="9">
    <source>
        <dbReference type="ARBA" id="ARBA00023004"/>
    </source>
</evidence>
<sequence>MMMKHVKTGMAAAFSLAIAALATAPSALAAEPVSVRLKWVAQAQFAGLYVAKAKGFYAEGGLDVTINPGGPNLNAATLVASGSDTFGVVSGTEGMLNAREGGLPLVCIAMSQQMTPYAYVAYDDSGIQSVNDFKGKSVATWFTGTQYTLFSVLAHEGIAQSDVQIVSQPFSMQPFIDKQFQVATVTLYNELNTLREQGIENIKLFRPDDSGVTTQQDAIVTSEKVIKEKPEVVQAFLNATLKGWKYAFEHKAEAVDIVLAAGSGLERRHQELMLDEIEKLMVAGIAKEKGLGAIDMDSIEKVQKSLVEFKGLKGPVDLKATFDPSFWEKVPAGDKTL</sequence>
<dbReference type="GO" id="GO:0009228">
    <property type="term" value="P:thiamine biosynthetic process"/>
    <property type="evidence" value="ECO:0007669"/>
    <property type="project" value="UniProtKB-KW"/>
</dbReference>
<evidence type="ECO:0000313" key="15">
    <source>
        <dbReference type="Proteomes" id="UP000644699"/>
    </source>
</evidence>
<comment type="catalytic activity">
    <reaction evidence="11">
        <text>N(6)-(pyridoxal phosphate)-L-lysyl-[4-amino-5-hydroxymethyl-2-methylpyrimidine phosphate synthase] + L-histidyl-[4-amino-5-hydroxymethyl-2-methylpyrimidine phosphate synthase] + 2 Fe(3+) + 4 H2O = L-lysyl-[4-amino-5-hydroxymethyl-2-methylpyrimidine phosphate synthase] + (2S)-2-amino-5-hydroxy-4-oxopentanoyl-[4-amino-5-hydroxymethyl-2-methylpyrimidine phosphate synthase] + 4-amino-2-methyl-5-(phosphooxymethyl)pyrimidine + 3-oxopropanoate + 2 Fe(2+) + 2 H(+)</text>
        <dbReference type="Rhea" id="RHEA:65756"/>
        <dbReference type="Rhea" id="RHEA-COMP:16892"/>
        <dbReference type="Rhea" id="RHEA-COMP:16893"/>
        <dbReference type="Rhea" id="RHEA-COMP:16894"/>
        <dbReference type="Rhea" id="RHEA-COMP:16895"/>
        <dbReference type="ChEBI" id="CHEBI:15377"/>
        <dbReference type="ChEBI" id="CHEBI:15378"/>
        <dbReference type="ChEBI" id="CHEBI:29033"/>
        <dbReference type="ChEBI" id="CHEBI:29034"/>
        <dbReference type="ChEBI" id="CHEBI:29969"/>
        <dbReference type="ChEBI" id="CHEBI:29979"/>
        <dbReference type="ChEBI" id="CHEBI:33190"/>
        <dbReference type="ChEBI" id="CHEBI:58354"/>
        <dbReference type="ChEBI" id="CHEBI:143915"/>
        <dbReference type="ChEBI" id="CHEBI:157692"/>
    </reaction>
    <physiologicalReaction direction="left-to-right" evidence="11">
        <dbReference type="Rhea" id="RHEA:65757"/>
    </physiologicalReaction>
</comment>
<comment type="pathway">
    <text evidence="2">Cofactor biosynthesis; thiamine diphosphate biosynthesis.</text>
</comment>